<dbReference type="EMBL" id="JABMIG020000139">
    <property type="protein sequence ID" value="KAL3789553.1"/>
    <property type="molecule type" value="Genomic_DNA"/>
</dbReference>
<dbReference type="PANTHER" id="PTHR36327">
    <property type="entry name" value="UNNAMED PRODUCT"/>
    <property type="match status" value="1"/>
</dbReference>
<protein>
    <recommendedName>
        <fullName evidence="4">PS II complex 12 kDa extrinsic protein</fullName>
    </recommendedName>
</protein>
<feature type="signal peptide" evidence="1">
    <location>
        <begin position="1"/>
        <end position="18"/>
    </location>
</feature>
<keyword evidence="3" id="KW-1185">Reference proteome</keyword>
<keyword evidence="1" id="KW-0732">Signal</keyword>
<evidence type="ECO:0000256" key="1">
    <source>
        <dbReference type="SAM" id="SignalP"/>
    </source>
</evidence>
<evidence type="ECO:0000313" key="3">
    <source>
        <dbReference type="Proteomes" id="UP001516023"/>
    </source>
</evidence>
<sequence length="209" mass="23084">MLKRTLFILALTSPHSQAAFLSPRQAVRSPVSLLANSPHDALAELHRPAATSALHARIGDRIDHESRSETTRRTAIQRAVALVTMITSSRVANADVIRSPGRCANGEGSGCESLAEGNELIQSLQRKSLENKAENQREALYAYYMKNYPDVFALSDKRMVMKQDGTFALFSAEEVKDMTKSGRIMIEYPKTKGGRVADLTQKPILVLKK</sequence>
<accession>A0ABD3PNH4</accession>
<reference evidence="2 3" key="1">
    <citation type="journal article" date="2020" name="G3 (Bethesda)">
        <title>Improved Reference Genome for Cyclotella cryptica CCMP332, a Model for Cell Wall Morphogenesis, Salinity Adaptation, and Lipid Production in Diatoms (Bacillariophyta).</title>
        <authorList>
            <person name="Roberts W.R."/>
            <person name="Downey K.M."/>
            <person name="Ruck E.C."/>
            <person name="Traller J.C."/>
            <person name="Alverson A.J."/>
        </authorList>
    </citation>
    <scope>NUCLEOTIDE SEQUENCE [LARGE SCALE GENOMIC DNA]</scope>
    <source>
        <strain evidence="2 3">CCMP332</strain>
    </source>
</reference>
<dbReference type="AlphaFoldDB" id="A0ABD3PNH4"/>
<evidence type="ECO:0000313" key="2">
    <source>
        <dbReference type="EMBL" id="KAL3789553.1"/>
    </source>
</evidence>
<evidence type="ECO:0008006" key="4">
    <source>
        <dbReference type="Google" id="ProtNLM"/>
    </source>
</evidence>
<name>A0ABD3PNH4_9STRA</name>
<proteinExistence type="predicted"/>
<dbReference type="Proteomes" id="UP001516023">
    <property type="component" value="Unassembled WGS sequence"/>
</dbReference>
<gene>
    <name evidence="2" type="ORF">HJC23_001361</name>
</gene>
<comment type="caution">
    <text evidence="2">The sequence shown here is derived from an EMBL/GenBank/DDBJ whole genome shotgun (WGS) entry which is preliminary data.</text>
</comment>
<dbReference type="PANTHER" id="PTHR36327:SF1">
    <property type="entry name" value="OS03G0731100 PROTEIN"/>
    <property type="match status" value="1"/>
</dbReference>
<organism evidence="2 3">
    <name type="scientific">Cyclotella cryptica</name>
    <dbReference type="NCBI Taxonomy" id="29204"/>
    <lineage>
        <taxon>Eukaryota</taxon>
        <taxon>Sar</taxon>
        <taxon>Stramenopiles</taxon>
        <taxon>Ochrophyta</taxon>
        <taxon>Bacillariophyta</taxon>
        <taxon>Coscinodiscophyceae</taxon>
        <taxon>Thalassiosirophycidae</taxon>
        <taxon>Stephanodiscales</taxon>
        <taxon>Stephanodiscaceae</taxon>
        <taxon>Cyclotella</taxon>
    </lineage>
</organism>
<feature type="chain" id="PRO_5044884049" description="PS II complex 12 kDa extrinsic protein" evidence="1">
    <location>
        <begin position="19"/>
        <end position="209"/>
    </location>
</feature>